<keyword evidence="1" id="KW-0378">Hydrolase</keyword>
<evidence type="ECO:0000256" key="2">
    <source>
        <dbReference type="SAM" id="SignalP"/>
    </source>
</evidence>
<gene>
    <name evidence="4" type="ORF">BJ508DRAFT_412074</name>
</gene>
<keyword evidence="5" id="KW-1185">Reference proteome</keyword>
<keyword evidence="2" id="KW-0732">Signal</keyword>
<evidence type="ECO:0000256" key="1">
    <source>
        <dbReference type="ARBA" id="ARBA00022801"/>
    </source>
</evidence>
<dbReference type="GO" id="GO:0016787">
    <property type="term" value="F:hydrolase activity"/>
    <property type="evidence" value="ECO:0007669"/>
    <property type="project" value="UniProtKB-KW"/>
</dbReference>
<accession>A0A3N4IMD4</accession>
<evidence type="ECO:0000259" key="3">
    <source>
        <dbReference type="Pfam" id="PF08450"/>
    </source>
</evidence>
<dbReference type="AlphaFoldDB" id="A0A3N4IMD4"/>
<evidence type="ECO:0000313" key="4">
    <source>
        <dbReference type="EMBL" id="RPA85290.1"/>
    </source>
</evidence>
<name>A0A3N4IMD4_ASCIM</name>
<dbReference type="Gene3D" id="2.120.10.30">
    <property type="entry name" value="TolB, C-terminal domain"/>
    <property type="match status" value="1"/>
</dbReference>
<dbReference type="SUPFAM" id="SSF63829">
    <property type="entry name" value="Calcium-dependent phosphotriesterase"/>
    <property type="match status" value="1"/>
</dbReference>
<dbReference type="InterPro" id="IPR013658">
    <property type="entry name" value="SGL"/>
</dbReference>
<dbReference type="STRING" id="1160509.A0A3N4IMD4"/>
<sequence length="378" mass="41474">MFSKTLLPLLVLALSITEPVSGAVVRRSKCKPKSNIIHQAVDGSGMYEGITKLNGWVEGASVDVHGNIYAVDNQTFTSLYPSKTTKVVTAIDFSGNKDTHLAASRHTRTLGTLIGNANGKVIYTTKGDGKYENFIKSDEFLQPNDFTLDEDEKRLFFTGQKWDKVSFKEHGEVGCIDTKTKKITKVPRAVLDKANTYRINGIDLSPDDKYLYVTSERNIANPDPTGEPLCTEQKIYRFNVPKEGCDLGAPTEWVDLNKALAQHGIVDTKKKMDPDGLRTDDKGRVYVALNAFGMVMRITGPEFNEIIKTKTVANPSNLEFGHPEGNHVVIIGRCSGDSTSPLHSKACVDYLGINGVGRAYKNLNKGNKAGNGIEGKKD</sequence>
<dbReference type="PANTHER" id="PTHR47572">
    <property type="entry name" value="LIPOPROTEIN-RELATED"/>
    <property type="match status" value="1"/>
</dbReference>
<feature type="chain" id="PRO_5018184059" evidence="2">
    <location>
        <begin position="23"/>
        <end position="378"/>
    </location>
</feature>
<feature type="domain" description="SMP-30/Gluconolactonase/LRE-like region" evidence="3">
    <location>
        <begin position="59"/>
        <end position="329"/>
    </location>
</feature>
<dbReference type="Pfam" id="PF08450">
    <property type="entry name" value="SGL"/>
    <property type="match status" value="1"/>
</dbReference>
<dbReference type="InterPro" id="IPR011042">
    <property type="entry name" value="6-blade_b-propeller_TolB-like"/>
</dbReference>
<dbReference type="OrthoDB" id="423498at2759"/>
<proteinExistence type="predicted"/>
<organism evidence="4 5">
    <name type="scientific">Ascobolus immersus RN42</name>
    <dbReference type="NCBI Taxonomy" id="1160509"/>
    <lineage>
        <taxon>Eukaryota</taxon>
        <taxon>Fungi</taxon>
        <taxon>Dikarya</taxon>
        <taxon>Ascomycota</taxon>
        <taxon>Pezizomycotina</taxon>
        <taxon>Pezizomycetes</taxon>
        <taxon>Pezizales</taxon>
        <taxon>Ascobolaceae</taxon>
        <taxon>Ascobolus</taxon>
    </lineage>
</organism>
<dbReference type="PANTHER" id="PTHR47572:SF4">
    <property type="entry name" value="LACTONASE DRP35"/>
    <property type="match status" value="1"/>
</dbReference>
<reference evidence="4 5" key="1">
    <citation type="journal article" date="2018" name="Nat. Ecol. Evol.">
        <title>Pezizomycetes genomes reveal the molecular basis of ectomycorrhizal truffle lifestyle.</title>
        <authorList>
            <person name="Murat C."/>
            <person name="Payen T."/>
            <person name="Noel B."/>
            <person name="Kuo A."/>
            <person name="Morin E."/>
            <person name="Chen J."/>
            <person name="Kohler A."/>
            <person name="Krizsan K."/>
            <person name="Balestrini R."/>
            <person name="Da Silva C."/>
            <person name="Montanini B."/>
            <person name="Hainaut M."/>
            <person name="Levati E."/>
            <person name="Barry K.W."/>
            <person name="Belfiori B."/>
            <person name="Cichocki N."/>
            <person name="Clum A."/>
            <person name="Dockter R.B."/>
            <person name="Fauchery L."/>
            <person name="Guy J."/>
            <person name="Iotti M."/>
            <person name="Le Tacon F."/>
            <person name="Lindquist E.A."/>
            <person name="Lipzen A."/>
            <person name="Malagnac F."/>
            <person name="Mello A."/>
            <person name="Molinier V."/>
            <person name="Miyauchi S."/>
            <person name="Poulain J."/>
            <person name="Riccioni C."/>
            <person name="Rubini A."/>
            <person name="Sitrit Y."/>
            <person name="Splivallo R."/>
            <person name="Traeger S."/>
            <person name="Wang M."/>
            <person name="Zifcakova L."/>
            <person name="Wipf D."/>
            <person name="Zambonelli A."/>
            <person name="Paolocci F."/>
            <person name="Nowrousian M."/>
            <person name="Ottonello S."/>
            <person name="Baldrian P."/>
            <person name="Spatafora J.W."/>
            <person name="Henrissat B."/>
            <person name="Nagy L.G."/>
            <person name="Aury J.M."/>
            <person name="Wincker P."/>
            <person name="Grigoriev I.V."/>
            <person name="Bonfante P."/>
            <person name="Martin F.M."/>
        </authorList>
    </citation>
    <scope>NUCLEOTIDE SEQUENCE [LARGE SCALE GENOMIC DNA]</scope>
    <source>
        <strain evidence="4 5">RN42</strain>
    </source>
</reference>
<evidence type="ECO:0000313" key="5">
    <source>
        <dbReference type="Proteomes" id="UP000275078"/>
    </source>
</evidence>
<dbReference type="EMBL" id="ML119654">
    <property type="protein sequence ID" value="RPA85290.1"/>
    <property type="molecule type" value="Genomic_DNA"/>
</dbReference>
<dbReference type="InterPro" id="IPR051262">
    <property type="entry name" value="SMP-30/CGR1_Lactonase"/>
</dbReference>
<feature type="signal peptide" evidence="2">
    <location>
        <begin position="1"/>
        <end position="22"/>
    </location>
</feature>
<dbReference type="Proteomes" id="UP000275078">
    <property type="component" value="Unassembled WGS sequence"/>
</dbReference>
<protein>
    <submittedName>
        <fullName evidence="4">NHL repeat-containing protein</fullName>
    </submittedName>
</protein>